<gene>
    <name evidence="2" type="ORF">LCGC14_0309350</name>
</gene>
<name>A0A0F9W9M3_9ZZZZ</name>
<proteinExistence type="predicted"/>
<dbReference type="EMBL" id="LAZR01000201">
    <property type="protein sequence ID" value="KKN82386.1"/>
    <property type="molecule type" value="Genomic_DNA"/>
</dbReference>
<protein>
    <submittedName>
        <fullName evidence="2">Uncharacterized protein</fullName>
    </submittedName>
</protein>
<evidence type="ECO:0000256" key="1">
    <source>
        <dbReference type="SAM" id="Phobius"/>
    </source>
</evidence>
<keyword evidence="1" id="KW-1133">Transmembrane helix</keyword>
<organism evidence="2">
    <name type="scientific">marine sediment metagenome</name>
    <dbReference type="NCBI Taxonomy" id="412755"/>
    <lineage>
        <taxon>unclassified sequences</taxon>
        <taxon>metagenomes</taxon>
        <taxon>ecological metagenomes</taxon>
    </lineage>
</organism>
<evidence type="ECO:0000313" key="2">
    <source>
        <dbReference type="EMBL" id="KKN82386.1"/>
    </source>
</evidence>
<feature type="transmembrane region" description="Helical" evidence="1">
    <location>
        <begin position="6"/>
        <end position="24"/>
    </location>
</feature>
<accession>A0A0F9W9M3</accession>
<keyword evidence="1" id="KW-0812">Transmembrane</keyword>
<sequence length="55" mass="6482">MDIWNVMEYTAWGLSIVFGLYIVIDWIKTDSTYSEEELMSSREGELEAMTEEQQL</sequence>
<comment type="caution">
    <text evidence="2">The sequence shown here is derived from an EMBL/GenBank/DDBJ whole genome shotgun (WGS) entry which is preliminary data.</text>
</comment>
<reference evidence="2" key="1">
    <citation type="journal article" date="2015" name="Nature">
        <title>Complex archaea that bridge the gap between prokaryotes and eukaryotes.</title>
        <authorList>
            <person name="Spang A."/>
            <person name="Saw J.H."/>
            <person name="Jorgensen S.L."/>
            <person name="Zaremba-Niedzwiedzka K."/>
            <person name="Martijn J."/>
            <person name="Lind A.E."/>
            <person name="van Eijk R."/>
            <person name="Schleper C."/>
            <person name="Guy L."/>
            <person name="Ettema T.J."/>
        </authorList>
    </citation>
    <scope>NUCLEOTIDE SEQUENCE</scope>
</reference>
<keyword evidence="1" id="KW-0472">Membrane</keyword>
<dbReference type="AlphaFoldDB" id="A0A0F9W9M3"/>